<gene>
    <name evidence="6" type="ORF">GDO78_007362</name>
</gene>
<evidence type="ECO:0000256" key="1">
    <source>
        <dbReference type="ARBA" id="ARBA00022729"/>
    </source>
</evidence>
<feature type="chain" id="PRO_5035312166" description="SMB domain-containing protein" evidence="4">
    <location>
        <begin position="26"/>
        <end position="255"/>
    </location>
</feature>
<keyword evidence="1 4" id="KW-0732">Signal</keyword>
<proteinExistence type="predicted"/>
<sequence length="255" mass="27890">MQLRSSGLWLLLCSVWVIQVPGGRCICARRGHPRCCPGRNNACSGVTASGSTCYCDSYCHRSADCCEDYAGQCGGSVSHCIVGPWGPWSECSSLCGIGSKERSRQVKVPPGSGGNPCPDLRQRRGCYGDDDTCHSSKEVAKILPGSFKRDSRDPWRRPHSTISLRAPSYCVYFRLKHVGPACQVQNWGRRLTREQVICVECQAEAVGTSGRCQGDGLAGARTFWTAASLPGCQGSWVQEDLREDCMCQFLSYLFV</sequence>
<dbReference type="Proteomes" id="UP000770717">
    <property type="component" value="Unassembled WGS sequence"/>
</dbReference>
<evidence type="ECO:0000259" key="5">
    <source>
        <dbReference type="PROSITE" id="PS50958"/>
    </source>
</evidence>
<dbReference type="PANTHER" id="PTHR20920">
    <property type="entry name" value="RPE-SPONDIN"/>
    <property type="match status" value="1"/>
</dbReference>
<evidence type="ECO:0000256" key="3">
    <source>
        <dbReference type="ARBA" id="ARBA00023180"/>
    </source>
</evidence>
<feature type="domain" description="SMB" evidence="5">
    <location>
        <begin position="32"/>
        <end position="78"/>
    </location>
</feature>
<organism evidence="6 7">
    <name type="scientific">Eleutherodactylus coqui</name>
    <name type="common">Puerto Rican coqui</name>
    <dbReference type="NCBI Taxonomy" id="57060"/>
    <lineage>
        <taxon>Eukaryota</taxon>
        <taxon>Metazoa</taxon>
        <taxon>Chordata</taxon>
        <taxon>Craniata</taxon>
        <taxon>Vertebrata</taxon>
        <taxon>Euteleostomi</taxon>
        <taxon>Amphibia</taxon>
        <taxon>Batrachia</taxon>
        <taxon>Anura</taxon>
        <taxon>Neobatrachia</taxon>
        <taxon>Hyloidea</taxon>
        <taxon>Eleutherodactylidae</taxon>
        <taxon>Eleutherodactylinae</taxon>
        <taxon>Eleutherodactylus</taxon>
        <taxon>Eleutherodactylus</taxon>
    </lineage>
</organism>
<dbReference type="InterPro" id="IPR036383">
    <property type="entry name" value="TSP1_rpt_sf"/>
</dbReference>
<dbReference type="EMBL" id="WNTK01000003">
    <property type="protein sequence ID" value="KAG9487462.1"/>
    <property type="molecule type" value="Genomic_DNA"/>
</dbReference>
<dbReference type="InterPro" id="IPR039942">
    <property type="entry name" value="SBSPO"/>
</dbReference>
<comment type="caution">
    <text evidence="6">The sequence shown here is derived from an EMBL/GenBank/DDBJ whole genome shotgun (WGS) entry which is preliminary data.</text>
</comment>
<dbReference type="InterPro" id="IPR001212">
    <property type="entry name" value="Somatomedin_B_dom"/>
</dbReference>
<protein>
    <recommendedName>
        <fullName evidence="5">SMB domain-containing protein</fullName>
    </recommendedName>
</protein>
<dbReference type="PANTHER" id="PTHR20920:SF6">
    <property type="entry name" value="SOMATOMEDIN B AND THROMBOSPONDIN TYPE 1 DOMAIN CONTAINING"/>
    <property type="match status" value="1"/>
</dbReference>
<dbReference type="SUPFAM" id="SSF82895">
    <property type="entry name" value="TSP-1 type 1 repeat"/>
    <property type="match status" value="1"/>
</dbReference>
<evidence type="ECO:0000313" key="6">
    <source>
        <dbReference type="EMBL" id="KAG9487462.1"/>
    </source>
</evidence>
<dbReference type="PROSITE" id="PS50958">
    <property type="entry name" value="SMB_2"/>
    <property type="match status" value="1"/>
</dbReference>
<reference evidence="6" key="1">
    <citation type="thesis" date="2020" institute="ProQuest LLC" country="789 East Eisenhower Parkway, Ann Arbor, MI, USA">
        <title>Comparative Genomics and Chromosome Evolution.</title>
        <authorList>
            <person name="Mudd A.B."/>
        </authorList>
    </citation>
    <scope>NUCLEOTIDE SEQUENCE</scope>
    <source>
        <strain evidence="6">HN-11 Male</strain>
        <tissue evidence="6">Kidney and liver</tissue>
    </source>
</reference>
<keyword evidence="2" id="KW-1015">Disulfide bond</keyword>
<evidence type="ECO:0000256" key="2">
    <source>
        <dbReference type="ARBA" id="ARBA00023157"/>
    </source>
</evidence>
<feature type="signal peptide" evidence="4">
    <location>
        <begin position="1"/>
        <end position="25"/>
    </location>
</feature>
<dbReference type="InterPro" id="IPR000884">
    <property type="entry name" value="TSP1_rpt"/>
</dbReference>
<dbReference type="Pfam" id="PF19028">
    <property type="entry name" value="TSP1_spondin"/>
    <property type="match status" value="1"/>
</dbReference>
<dbReference type="Gene3D" id="2.20.100.10">
    <property type="entry name" value="Thrombospondin type-1 (TSP1) repeat"/>
    <property type="match status" value="1"/>
</dbReference>
<dbReference type="InterPro" id="IPR044004">
    <property type="entry name" value="TSP1_spondin_dom"/>
</dbReference>
<dbReference type="OrthoDB" id="98591at2759"/>
<evidence type="ECO:0000313" key="7">
    <source>
        <dbReference type="Proteomes" id="UP000770717"/>
    </source>
</evidence>
<dbReference type="PROSITE" id="PS50092">
    <property type="entry name" value="TSP1"/>
    <property type="match status" value="1"/>
</dbReference>
<accession>A0A8J6KC35</accession>
<dbReference type="PROSITE" id="PS00524">
    <property type="entry name" value="SMB_1"/>
    <property type="match status" value="1"/>
</dbReference>
<dbReference type="AlphaFoldDB" id="A0A8J6KC35"/>
<evidence type="ECO:0000256" key="4">
    <source>
        <dbReference type="SAM" id="SignalP"/>
    </source>
</evidence>
<dbReference type="InterPro" id="IPR056801">
    <property type="entry name" value="SBSPON_C"/>
</dbReference>
<keyword evidence="3" id="KW-0325">Glycoprotein</keyword>
<dbReference type="SMART" id="SM00209">
    <property type="entry name" value="TSP1"/>
    <property type="match status" value="1"/>
</dbReference>
<dbReference type="Pfam" id="PF25031">
    <property type="entry name" value="SBSPON_C"/>
    <property type="match status" value="1"/>
</dbReference>
<name>A0A8J6KC35_ELECQ</name>
<keyword evidence="7" id="KW-1185">Reference proteome</keyword>